<dbReference type="Pfam" id="PF01769">
    <property type="entry name" value="MgtE"/>
    <property type="match status" value="1"/>
</dbReference>
<dbReference type="SUPFAM" id="SSF161093">
    <property type="entry name" value="MgtE membrane domain-like"/>
    <property type="match status" value="1"/>
</dbReference>
<dbReference type="InterPro" id="IPR006667">
    <property type="entry name" value="SLC41_membr_dom"/>
</dbReference>
<dbReference type="SUPFAM" id="SSF54631">
    <property type="entry name" value="CBS-domain pair"/>
    <property type="match status" value="1"/>
</dbReference>
<evidence type="ECO:0000256" key="9">
    <source>
        <dbReference type="RuleBase" id="RU362011"/>
    </source>
</evidence>
<evidence type="ECO:0000256" key="5">
    <source>
        <dbReference type="ARBA" id="ARBA00022842"/>
    </source>
</evidence>
<comment type="subunit">
    <text evidence="9">Homodimer.</text>
</comment>
<dbReference type="SMART" id="SM00116">
    <property type="entry name" value="CBS"/>
    <property type="match status" value="1"/>
</dbReference>
<dbReference type="NCBIfam" id="TIGR00400">
    <property type="entry name" value="mgtE"/>
    <property type="match status" value="1"/>
</dbReference>
<evidence type="ECO:0000313" key="12">
    <source>
        <dbReference type="Proteomes" id="UP001056291"/>
    </source>
</evidence>
<name>A0ABY4W057_9PROT</name>
<dbReference type="InterPro" id="IPR000644">
    <property type="entry name" value="CBS_dom"/>
</dbReference>
<accession>A0ABY4W057</accession>
<feature type="transmembrane region" description="Helical" evidence="9">
    <location>
        <begin position="304"/>
        <end position="324"/>
    </location>
</feature>
<sequence>MKDEPVEKLQSHSEDMEDVVGQYGLNDELVEEIQTAIDENRADHIRELVADWHPADIADLIEQLKSKDRSTFLVMMDGELDADVYSDLDENVRDDLVEEMEPAEIAAFITELEVDDAVDVLEDLEEEEQREVLNEIPMEDRAALEEGLGYEEDSAGRLMQRDLIAVPEYWTIGQTIDYLRDTDDLPNEFYEIFVVDPRHFPIGTIPLDRAMRSKRDVFVRDIMDTEQKLIPVDMDQEEVAYLFQQYRLTSAAVINPSGMLIGVITVDDIVDVISEEAEEDLLLLAGVSEDDLFENILSTARTRFPWLLVNLFTATSASVAISMFDATMEAIIALAVLMPIVASMGGNAGTQTLTVAVRALATKELTSANMWRILGKEMFVAALNGSFFAITIGLIAWAWFGNPLIGMVIAIAMVTNILVAGTAGMLVPVTLDKLKIDPAVASSVFVTTTTDIIGFVAFLGLATFVLL</sequence>
<evidence type="ECO:0000256" key="6">
    <source>
        <dbReference type="ARBA" id="ARBA00022989"/>
    </source>
</evidence>
<keyword evidence="9" id="KW-0479">Metal-binding</keyword>
<evidence type="ECO:0000259" key="10">
    <source>
        <dbReference type="PROSITE" id="PS51371"/>
    </source>
</evidence>
<dbReference type="Proteomes" id="UP001056291">
    <property type="component" value="Chromosome"/>
</dbReference>
<keyword evidence="9" id="KW-1003">Cell membrane</keyword>
<comment type="similarity">
    <text evidence="2 9">Belongs to the SLC41A transporter family.</text>
</comment>
<dbReference type="InterPro" id="IPR006669">
    <property type="entry name" value="MgtE_transporter"/>
</dbReference>
<feature type="transmembrane region" description="Helical" evidence="9">
    <location>
        <begin position="439"/>
        <end position="466"/>
    </location>
</feature>
<reference evidence="11" key="1">
    <citation type="submission" date="2022-06" db="EMBL/GenBank/DDBJ databases">
        <title>Sneathiella actinostolidae sp. nov., isolated from a sea anemonein the Western Pacific Ocean.</title>
        <authorList>
            <person name="Wei M.J."/>
        </authorList>
    </citation>
    <scope>NUCLEOTIDE SEQUENCE</scope>
    <source>
        <strain evidence="11">PHK-P5</strain>
    </source>
</reference>
<organism evidence="11 12">
    <name type="scientific">Sneathiella marina</name>
    <dbReference type="NCBI Taxonomy" id="2950108"/>
    <lineage>
        <taxon>Bacteria</taxon>
        <taxon>Pseudomonadati</taxon>
        <taxon>Pseudomonadota</taxon>
        <taxon>Alphaproteobacteria</taxon>
        <taxon>Sneathiellales</taxon>
        <taxon>Sneathiellaceae</taxon>
        <taxon>Sneathiella</taxon>
    </lineage>
</organism>
<dbReference type="EMBL" id="CP098747">
    <property type="protein sequence ID" value="USG60224.1"/>
    <property type="molecule type" value="Genomic_DNA"/>
</dbReference>
<evidence type="ECO:0000256" key="8">
    <source>
        <dbReference type="PROSITE-ProRule" id="PRU00703"/>
    </source>
</evidence>
<dbReference type="Pfam" id="PF00571">
    <property type="entry name" value="CBS"/>
    <property type="match status" value="1"/>
</dbReference>
<evidence type="ECO:0000256" key="4">
    <source>
        <dbReference type="ARBA" id="ARBA00022692"/>
    </source>
</evidence>
<dbReference type="InterPro" id="IPR036739">
    <property type="entry name" value="SLC41_membr_dom_sf"/>
</dbReference>
<dbReference type="CDD" id="cd04606">
    <property type="entry name" value="CBS_pair_Mg_transporter"/>
    <property type="match status" value="1"/>
</dbReference>
<proteinExistence type="inferred from homology"/>
<comment type="subcellular location">
    <subcellularLocation>
        <location evidence="9">Cell membrane</location>
        <topology evidence="9">Multi-pass membrane protein</topology>
    </subcellularLocation>
    <subcellularLocation>
        <location evidence="1">Membrane</location>
        <topology evidence="1">Multi-pass membrane protein</topology>
    </subcellularLocation>
</comment>
<gene>
    <name evidence="11" type="primary">mgtE</name>
    <name evidence="11" type="ORF">NBZ79_13670</name>
</gene>
<feature type="domain" description="CBS" evidence="10">
    <location>
        <begin position="223"/>
        <end position="279"/>
    </location>
</feature>
<keyword evidence="4 9" id="KW-0812">Transmembrane</keyword>
<keyword evidence="5 9" id="KW-0460">Magnesium</keyword>
<keyword evidence="8" id="KW-0129">CBS domain</keyword>
<dbReference type="Pfam" id="PF03448">
    <property type="entry name" value="MgtE_N"/>
    <property type="match status" value="1"/>
</dbReference>
<dbReference type="InterPro" id="IPR046342">
    <property type="entry name" value="CBS_dom_sf"/>
</dbReference>
<dbReference type="PANTHER" id="PTHR43773">
    <property type="entry name" value="MAGNESIUM TRANSPORTER MGTE"/>
    <property type="match status" value="1"/>
</dbReference>
<dbReference type="Gene3D" id="1.10.357.20">
    <property type="entry name" value="SLC41 divalent cation transporters, integral membrane domain"/>
    <property type="match status" value="1"/>
</dbReference>
<keyword evidence="7 9" id="KW-0472">Membrane</keyword>
<evidence type="ECO:0000313" key="11">
    <source>
        <dbReference type="EMBL" id="USG60224.1"/>
    </source>
</evidence>
<feature type="transmembrane region" description="Helical" evidence="9">
    <location>
        <begin position="405"/>
        <end position="427"/>
    </location>
</feature>
<protein>
    <recommendedName>
        <fullName evidence="9">Magnesium transporter MgtE</fullName>
    </recommendedName>
</protein>
<dbReference type="Gene3D" id="3.10.580.10">
    <property type="entry name" value="CBS-domain"/>
    <property type="match status" value="1"/>
</dbReference>
<keyword evidence="6 9" id="KW-1133">Transmembrane helix</keyword>
<comment type="function">
    <text evidence="9">Acts as a magnesium transporter.</text>
</comment>
<feature type="transmembrane region" description="Helical" evidence="9">
    <location>
        <begin position="330"/>
        <end position="357"/>
    </location>
</feature>
<dbReference type="Gene3D" id="1.25.60.10">
    <property type="entry name" value="MgtE N-terminal domain-like"/>
    <property type="match status" value="1"/>
</dbReference>
<evidence type="ECO:0000256" key="3">
    <source>
        <dbReference type="ARBA" id="ARBA00022448"/>
    </source>
</evidence>
<evidence type="ECO:0000256" key="2">
    <source>
        <dbReference type="ARBA" id="ARBA00009749"/>
    </source>
</evidence>
<dbReference type="SUPFAM" id="SSF158791">
    <property type="entry name" value="MgtE N-terminal domain-like"/>
    <property type="match status" value="1"/>
</dbReference>
<dbReference type="PROSITE" id="PS51371">
    <property type="entry name" value="CBS"/>
    <property type="match status" value="1"/>
</dbReference>
<dbReference type="InterPro" id="IPR038076">
    <property type="entry name" value="MgtE_N_sf"/>
</dbReference>
<feature type="transmembrane region" description="Helical" evidence="9">
    <location>
        <begin position="378"/>
        <end position="399"/>
    </location>
</feature>
<keyword evidence="3 9" id="KW-0813">Transport</keyword>
<dbReference type="SMART" id="SM00924">
    <property type="entry name" value="MgtE_N"/>
    <property type="match status" value="1"/>
</dbReference>
<evidence type="ECO:0000256" key="1">
    <source>
        <dbReference type="ARBA" id="ARBA00004141"/>
    </source>
</evidence>
<dbReference type="RefSeq" id="WP_251933033.1">
    <property type="nucleotide sequence ID" value="NZ_CP098747.1"/>
</dbReference>
<keyword evidence="12" id="KW-1185">Reference proteome</keyword>
<dbReference type="InterPro" id="IPR006668">
    <property type="entry name" value="Mg_transptr_MgtE_intracell_dom"/>
</dbReference>
<evidence type="ECO:0000256" key="7">
    <source>
        <dbReference type="ARBA" id="ARBA00023136"/>
    </source>
</evidence>
<dbReference type="PANTHER" id="PTHR43773:SF1">
    <property type="entry name" value="MAGNESIUM TRANSPORTER MGTE"/>
    <property type="match status" value="1"/>
</dbReference>